<dbReference type="SUPFAM" id="SSF82895">
    <property type="entry name" value="TSP-1 type 1 repeat"/>
    <property type="match status" value="1"/>
</dbReference>
<evidence type="ECO:0000256" key="1">
    <source>
        <dbReference type="SAM" id="Coils"/>
    </source>
</evidence>
<sequence>MKDYLKLSEKPTNNFSEFGEMKKENDFNSNPQLAKEKSFLKNIAADFNKEIELNSEYDPSQNKRSFLDAYVAKWTPWSSCSVTCGQNGLKTRMQVCLPGSMVDEPLCSREGSKLNEESVPCGTDVECEDLLGVCNGNLINPSWNKLLAPYLFYREPLQSQSQTNLPIQNQIYPSIPIQNQVYSNRTVCNQPPYTVQEFSFLQPKNTAAVYSSTSVPNSLPPAFLSAHGELNNCQCSQQFFNHRSNSSVLHPVQQIPSMQKYSCMSQINALPISKRYTFENENSICEEDKEIQDNIFKDNLDKCRKELNELNDELNKEECKDNFKLTKKQIDLLKRLHSCLEKQKPRYHAKKNKQNQSLKNRDNESLIRAIEKLNCTLEKKYRANNQSVCSSSFQKPDDRFSEKKFETPNDCTKNDVEIRKRNRQNVDNCRTNQRGSYDLQPKKRCCYKRIVENDSDDYSDRRSRKNNRCKDTDKSTKSSPSRKNSRQPYPRPNYTVRAVMETKKCEHNNYFKEKEFAKYKNFKRRTANANESNNVAQASNESNKARGQTLDRPNDYICSNKSKHSNFQTSTFCNNCNNNLTLDQCSFETQSTNNEVVLEGKLEENERSSTNISTDISKCITIDLPSKSSLSDISLESNNSFNRDIHSEHSTFRSDENEVDNNGSVITKLKKRQTPFAKTLNSETSQIESYKLNSSRSRNEINNALALNFNDENGKFNSTIKNNLSLFNDLFVQKIILDDIFMISF</sequence>
<feature type="region of interest" description="Disordered" evidence="2">
    <location>
        <begin position="388"/>
        <end position="409"/>
    </location>
</feature>
<protein>
    <submittedName>
        <fullName evidence="3 4">Uncharacterized protein</fullName>
    </submittedName>
</protein>
<dbReference type="GeneID" id="20200956"/>
<feature type="region of interest" description="Disordered" evidence="2">
    <location>
        <begin position="528"/>
        <end position="553"/>
    </location>
</feature>
<dbReference type="HOGENOM" id="CLU_373103_0_0_1"/>
<dbReference type="OrthoDB" id="9930623at2759"/>
<evidence type="ECO:0000256" key="2">
    <source>
        <dbReference type="SAM" id="MobiDB-lite"/>
    </source>
</evidence>
<organism evidence="4 5">
    <name type="scientific">Helobdella robusta</name>
    <name type="common">Californian leech</name>
    <dbReference type="NCBI Taxonomy" id="6412"/>
    <lineage>
        <taxon>Eukaryota</taxon>
        <taxon>Metazoa</taxon>
        <taxon>Spiralia</taxon>
        <taxon>Lophotrochozoa</taxon>
        <taxon>Annelida</taxon>
        <taxon>Clitellata</taxon>
        <taxon>Hirudinea</taxon>
        <taxon>Rhynchobdellida</taxon>
        <taxon>Glossiphoniidae</taxon>
        <taxon>Helobdella</taxon>
    </lineage>
</organism>
<feature type="compositionally biased region" description="Polar residues" evidence="2">
    <location>
        <begin position="528"/>
        <end position="546"/>
    </location>
</feature>
<dbReference type="CTD" id="20200956"/>
<dbReference type="RefSeq" id="XP_009030179.1">
    <property type="nucleotide sequence ID" value="XM_009031931.1"/>
</dbReference>
<proteinExistence type="predicted"/>
<dbReference type="KEGG" id="hro:HELRODRAFT_165309"/>
<feature type="compositionally biased region" description="Basic and acidic residues" evidence="2">
    <location>
        <begin position="395"/>
        <end position="409"/>
    </location>
</feature>
<reference evidence="4" key="3">
    <citation type="submission" date="2015-06" db="UniProtKB">
        <authorList>
            <consortium name="EnsemblMetazoa"/>
        </authorList>
    </citation>
    <scope>IDENTIFICATION</scope>
</reference>
<dbReference type="AlphaFoldDB" id="T1EWK6"/>
<dbReference type="Gene3D" id="2.20.100.10">
    <property type="entry name" value="Thrombospondin type-1 (TSP1) repeat"/>
    <property type="match status" value="1"/>
</dbReference>
<evidence type="ECO:0000313" key="5">
    <source>
        <dbReference type="Proteomes" id="UP000015101"/>
    </source>
</evidence>
<gene>
    <name evidence="4" type="primary">20200956</name>
    <name evidence="3" type="ORF">HELRODRAFT_165309</name>
</gene>
<feature type="region of interest" description="Disordered" evidence="2">
    <location>
        <begin position="344"/>
        <end position="363"/>
    </location>
</feature>
<name>T1EWK6_HELRO</name>
<dbReference type="InterPro" id="IPR036383">
    <property type="entry name" value="TSP1_rpt_sf"/>
</dbReference>
<evidence type="ECO:0000313" key="4">
    <source>
        <dbReference type="EnsemblMetazoa" id="HelroP165309"/>
    </source>
</evidence>
<dbReference type="EnsemblMetazoa" id="HelroT165309">
    <property type="protein sequence ID" value="HelroP165309"/>
    <property type="gene ID" value="HelroG165309"/>
</dbReference>
<evidence type="ECO:0000313" key="3">
    <source>
        <dbReference type="EMBL" id="ESN91300.1"/>
    </source>
</evidence>
<reference evidence="3 5" key="2">
    <citation type="journal article" date="2013" name="Nature">
        <title>Insights into bilaterian evolution from three spiralian genomes.</title>
        <authorList>
            <person name="Simakov O."/>
            <person name="Marletaz F."/>
            <person name="Cho S.J."/>
            <person name="Edsinger-Gonzales E."/>
            <person name="Havlak P."/>
            <person name="Hellsten U."/>
            <person name="Kuo D.H."/>
            <person name="Larsson T."/>
            <person name="Lv J."/>
            <person name="Arendt D."/>
            <person name="Savage R."/>
            <person name="Osoegawa K."/>
            <person name="de Jong P."/>
            <person name="Grimwood J."/>
            <person name="Chapman J.A."/>
            <person name="Shapiro H."/>
            <person name="Aerts A."/>
            <person name="Otillar R.P."/>
            <person name="Terry A.Y."/>
            <person name="Boore J.L."/>
            <person name="Grigoriev I.V."/>
            <person name="Lindberg D.R."/>
            <person name="Seaver E.C."/>
            <person name="Weisblat D.A."/>
            <person name="Putnam N.H."/>
            <person name="Rokhsar D.S."/>
        </authorList>
    </citation>
    <scope>NUCLEOTIDE SEQUENCE</scope>
</reference>
<dbReference type="EMBL" id="KB097700">
    <property type="protein sequence ID" value="ESN91300.1"/>
    <property type="molecule type" value="Genomic_DNA"/>
</dbReference>
<dbReference type="Proteomes" id="UP000015101">
    <property type="component" value="Unassembled WGS sequence"/>
</dbReference>
<reference evidence="5" key="1">
    <citation type="submission" date="2012-12" db="EMBL/GenBank/DDBJ databases">
        <authorList>
            <person name="Hellsten U."/>
            <person name="Grimwood J."/>
            <person name="Chapman J.A."/>
            <person name="Shapiro H."/>
            <person name="Aerts A."/>
            <person name="Otillar R.P."/>
            <person name="Terry A.Y."/>
            <person name="Boore J.L."/>
            <person name="Simakov O."/>
            <person name="Marletaz F."/>
            <person name="Cho S.-J."/>
            <person name="Edsinger-Gonzales E."/>
            <person name="Havlak P."/>
            <person name="Kuo D.-H."/>
            <person name="Larsson T."/>
            <person name="Lv J."/>
            <person name="Arendt D."/>
            <person name="Savage R."/>
            <person name="Osoegawa K."/>
            <person name="de Jong P."/>
            <person name="Lindberg D.R."/>
            <person name="Seaver E.C."/>
            <person name="Weisblat D.A."/>
            <person name="Putnam N.H."/>
            <person name="Grigoriev I.V."/>
            <person name="Rokhsar D.S."/>
        </authorList>
    </citation>
    <scope>NUCLEOTIDE SEQUENCE</scope>
</reference>
<keyword evidence="1" id="KW-0175">Coiled coil</keyword>
<keyword evidence="5" id="KW-1185">Reference proteome</keyword>
<dbReference type="EMBL" id="AMQM01002017">
    <property type="status" value="NOT_ANNOTATED_CDS"/>
    <property type="molecule type" value="Genomic_DNA"/>
</dbReference>
<accession>T1EWK6</accession>
<dbReference type="SMART" id="SM00209">
    <property type="entry name" value="TSP1"/>
    <property type="match status" value="1"/>
</dbReference>
<dbReference type="PROSITE" id="PS50092">
    <property type="entry name" value="TSP1"/>
    <property type="match status" value="1"/>
</dbReference>
<feature type="region of interest" description="Disordered" evidence="2">
    <location>
        <begin position="456"/>
        <end position="495"/>
    </location>
</feature>
<dbReference type="InterPro" id="IPR000884">
    <property type="entry name" value="TSP1_rpt"/>
</dbReference>
<dbReference type="InParanoid" id="T1EWK6"/>
<feature type="coiled-coil region" evidence="1">
    <location>
        <begin position="293"/>
        <end position="320"/>
    </location>
</feature>